<proteinExistence type="predicted"/>
<dbReference type="Proteomes" id="UP000324797">
    <property type="component" value="Unassembled WGS sequence"/>
</dbReference>
<accession>A0A5S4YNF9</accession>
<keyword evidence="2" id="KW-1185">Reference proteome</keyword>
<dbReference type="RefSeq" id="WP_148740346.1">
    <property type="nucleotide sequence ID" value="NZ_VSTH01000051.1"/>
</dbReference>
<gene>
    <name evidence="1" type="ORF">FXV83_15870</name>
</gene>
<reference evidence="1 2" key="1">
    <citation type="submission" date="2019-08" db="EMBL/GenBank/DDBJ databases">
        <title>Bradyrhizobium hipponensis sp. nov., a rhizobium isolated from a Lupinus angustifolius root nodule in Tunisia.</title>
        <authorList>
            <person name="Off K."/>
            <person name="Rejili M."/>
            <person name="Mars M."/>
            <person name="Brachmann A."/>
            <person name="Marin M."/>
        </authorList>
    </citation>
    <scope>NUCLEOTIDE SEQUENCE [LARGE SCALE GENOMIC DNA]</scope>
    <source>
        <strain evidence="2">aSej3</strain>
    </source>
</reference>
<dbReference type="EMBL" id="VSTH01000051">
    <property type="protein sequence ID" value="TYO65412.1"/>
    <property type="molecule type" value="Genomic_DNA"/>
</dbReference>
<dbReference type="CDD" id="cd11542">
    <property type="entry name" value="NTP-PPase_u5"/>
    <property type="match status" value="1"/>
</dbReference>
<protein>
    <submittedName>
        <fullName evidence="1">Uncharacterized protein</fullName>
    </submittedName>
</protein>
<name>A0A5S4YNF9_9BRAD</name>
<evidence type="ECO:0000313" key="2">
    <source>
        <dbReference type="Proteomes" id="UP000324797"/>
    </source>
</evidence>
<evidence type="ECO:0000313" key="1">
    <source>
        <dbReference type="EMBL" id="TYO65412.1"/>
    </source>
</evidence>
<comment type="caution">
    <text evidence="1">The sequence shown here is derived from an EMBL/GenBank/DDBJ whole genome shotgun (WGS) entry which is preliminary data.</text>
</comment>
<organism evidence="1 2">
    <name type="scientific">Bradyrhizobium hipponense</name>
    <dbReference type="NCBI Taxonomy" id="2605638"/>
    <lineage>
        <taxon>Bacteria</taxon>
        <taxon>Pseudomonadati</taxon>
        <taxon>Pseudomonadota</taxon>
        <taxon>Alphaproteobacteria</taxon>
        <taxon>Hyphomicrobiales</taxon>
        <taxon>Nitrobacteraceae</taxon>
        <taxon>Bradyrhizobium</taxon>
    </lineage>
</organism>
<dbReference type="AlphaFoldDB" id="A0A5S4YNF9"/>
<sequence>MNDNFTQQDLDELRSATETITRICHKMNAHWWIDPATGADLRQNPLMPAVKIALMHSELSEALEGDRKSLMDDKLTHRTALETEAADVLIRNGDLGGAMNSKVGEAIVAIAPFNRLEIALALNLRSLGDLAGALGLDLAGAVAEKSAFNLTRPDHKHENRVKPNGKKY</sequence>